<evidence type="ECO:0000313" key="1">
    <source>
        <dbReference type="EMBL" id="QED49520.1"/>
    </source>
</evidence>
<evidence type="ECO:0000313" key="2">
    <source>
        <dbReference type="Proteomes" id="UP000321555"/>
    </source>
</evidence>
<dbReference type="Proteomes" id="UP000321555">
    <property type="component" value="Chromosome"/>
</dbReference>
<gene>
    <name evidence="1" type="ORF">FSZ17_20890</name>
</gene>
<dbReference type="AlphaFoldDB" id="A0A5B8Z989"/>
<dbReference type="OrthoDB" id="32865at2"/>
<dbReference type="PANTHER" id="PTHR33558">
    <property type="entry name" value="GLUTAREDOXIN-LIKE PROTEIN C5ORF63 HOMOLOG"/>
    <property type="match status" value="1"/>
</dbReference>
<accession>A0A5B8Z989</accession>
<dbReference type="STRING" id="1742359.GCA_001439625_01331"/>
<protein>
    <submittedName>
        <fullName evidence="1">Glutaredoxin family protein</fullName>
    </submittedName>
</protein>
<dbReference type="InterPro" id="IPR036249">
    <property type="entry name" value="Thioredoxin-like_sf"/>
</dbReference>
<name>A0A5B8Z989_CYTDA</name>
<dbReference type="PROSITE" id="PS51354">
    <property type="entry name" value="GLUTAREDOXIN_2"/>
    <property type="match status" value="1"/>
</dbReference>
<keyword evidence="2" id="KW-1185">Reference proteome</keyword>
<dbReference type="InterPro" id="IPR008554">
    <property type="entry name" value="Glutaredoxin-like"/>
</dbReference>
<sequence>MNQSTLVLYTRNRCPLCDKAKNILLELQEEWDFLYTEADIDQSDELTEKYGLMIPVVEIDGVEVQYGQIDKQSIIEVFSEKRKS</sequence>
<dbReference type="SUPFAM" id="SSF52833">
    <property type="entry name" value="Thioredoxin-like"/>
    <property type="match status" value="1"/>
</dbReference>
<dbReference type="EMBL" id="CP042593">
    <property type="protein sequence ID" value="QED49520.1"/>
    <property type="molecule type" value="Genomic_DNA"/>
</dbReference>
<dbReference type="PANTHER" id="PTHR33558:SF1">
    <property type="entry name" value="GLUTAREDOXIN-LIKE PROTEIN C5ORF63 HOMOLOG"/>
    <property type="match status" value="1"/>
</dbReference>
<dbReference type="InterPro" id="IPR052565">
    <property type="entry name" value="Glutaredoxin-like_YDR286C"/>
</dbReference>
<proteinExistence type="predicted"/>
<organism evidence="1 2">
    <name type="scientific">Cytobacillus dafuensis</name>
    <name type="common">Bacillus dafuensis</name>
    <dbReference type="NCBI Taxonomy" id="1742359"/>
    <lineage>
        <taxon>Bacteria</taxon>
        <taxon>Bacillati</taxon>
        <taxon>Bacillota</taxon>
        <taxon>Bacilli</taxon>
        <taxon>Bacillales</taxon>
        <taxon>Bacillaceae</taxon>
        <taxon>Cytobacillus</taxon>
    </lineage>
</organism>
<dbReference type="RefSeq" id="WP_057776369.1">
    <property type="nucleotide sequence ID" value="NZ_CP042593.1"/>
</dbReference>
<dbReference type="Gene3D" id="3.40.30.10">
    <property type="entry name" value="Glutaredoxin"/>
    <property type="match status" value="1"/>
</dbReference>
<dbReference type="Pfam" id="PF05768">
    <property type="entry name" value="Glrx-like"/>
    <property type="match status" value="1"/>
</dbReference>
<dbReference type="KEGG" id="bda:FSZ17_20890"/>
<reference evidence="2" key="1">
    <citation type="submission" date="2019-08" db="EMBL/GenBank/DDBJ databases">
        <authorList>
            <person name="Zheng X."/>
        </authorList>
    </citation>
    <scope>NUCLEOTIDE SEQUENCE [LARGE SCALE GENOMIC DNA]</scope>
    <source>
        <strain evidence="2">FJAT-25496</strain>
    </source>
</reference>